<dbReference type="AlphaFoldDB" id="A0A1W2CM88"/>
<dbReference type="Proteomes" id="UP000192708">
    <property type="component" value="Unassembled WGS sequence"/>
</dbReference>
<keyword evidence="2" id="KW-1185">Reference proteome</keyword>
<organism evidence="1 2">
    <name type="scientific">Polynucleobacter kasalickyi</name>
    <dbReference type="NCBI Taxonomy" id="1938817"/>
    <lineage>
        <taxon>Bacteria</taxon>
        <taxon>Pseudomonadati</taxon>
        <taxon>Pseudomonadota</taxon>
        <taxon>Betaproteobacteria</taxon>
        <taxon>Burkholderiales</taxon>
        <taxon>Burkholderiaceae</taxon>
        <taxon>Polynucleobacter</taxon>
    </lineage>
</organism>
<dbReference type="STRING" id="1938817.SAMN06296008_1262"/>
<dbReference type="Gene3D" id="3.10.450.530">
    <property type="entry name" value="Ribonuclease toxin, BrnT, of type II toxin-antitoxin system"/>
    <property type="match status" value="1"/>
</dbReference>
<dbReference type="InterPro" id="IPR038573">
    <property type="entry name" value="BrnT_sf"/>
</dbReference>
<sequence length="90" mass="10619">MKLTFDPTKDSTNFHKHGLSLSEAKFLDWADALSWIDNRKDYGEIRSVALAPMKHRLYCVVYVDTKVSRRIISLRKANNREIDRYEEETN</sequence>
<dbReference type="Pfam" id="PF04365">
    <property type="entry name" value="BrnT_toxin"/>
    <property type="match status" value="1"/>
</dbReference>
<protein>
    <recommendedName>
        <fullName evidence="3">BrnT family toxin</fullName>
    </recommendedName>
</protein>
<dbReference type="RefSeq" id="WP_084286108.1">
    <property type="nucleotide sequence ID" value="NZ_FWXJ01000026.1"/>
</dbReference>
<accession>A0A1W2CM88</accession>
<dbReference type="OrthoDB" id="9798158at2"/>
<name>A0A1W2CM88_9BURK</name>
<dbReference type="InterPro" id="IPR007460">
    <property type="entry name" value="BrnT_toxin"/>
</dbReference>
<evidence type="ECO:0008006" key="3">
    <source>
        <dbReference type="Google" id="ProtNLM"/>
    </source>
</evidence>
<reference evidence="1 2" key="1">
    <citation type="submission" date="2017-04" db="EMBL/GenBank/DDBJ databases">
        <authorList>
            <person name="Afonso C.L."/>
            <person name="Miller P.J."/>
            <person name="Scott M.A."/>
            <person name="Spackman E."/>
            <person name="Goraichik I."/>
            <person name="Dimitrov K.M."/>
            <person name="Suarez D.L."/>
            <person name="Swayne D.E."/>
        </authorList>
    </citation>
    <scope>NUCLEOTIDE SEQUENCE [LARGE SCALE GENOMIC DNA]</scope>
    <source>
        <strain evidence="1 2">VK13</strain>
    </source>
</reference>
<gene>
    <name evidence="1" type="ORF">SAMN06296008_1262</name>
</gene>
<evidence type="ECO:0000313" key="2">
    <source>
        <dbReference type="Proteomes" id="UP000192708"/>
    </source>
</evidence>
<dbReference type="EMBL" id="FWXJ01000026">
    <property type="protein sequence ID" value="SMC85992.1"/>
    <property type="molecule type" value="Genomic_DNA"/>
</dbReference>
<evidence type="ECO:0000313" key="1">
    <source>
        <dbReference type="EMBL" id="SMC85992.1"/>
    </source>
</evidence>
<proteinExistence type="predicted"/>